<dbReference type="AlphaFoldDB" id="A0AAE0FFB2"/>
<proteinExistence type="predicted"/>
<name>A0AAE0FFB2_9CHLO</name>
<sequence length="124" mass="14217">MIQKSVSLSTTEAEIIAMSEGAREIKYILNVLDSLVSIHRPVPMYCDNQGAIHLASNYVNNSRSKHIEVRNMYIREFTKAKEVEALYTGTYDDTSDIMTKLLALPSFRVHRERLGVMDLDREDH</sequence>
<dbReference type="Proteomes" id="UP001190700">
    <property type="component" value="Unassembled WGS sequence"/>
</dbReference>
<dbReference type="PANTHER" id="PTHR11439">
    <property type="entry name" value="GAG-POL-RELATED RETROTRANSPOSON"/>
    <property type="match status" value="1"/>
</dbReference>
<gene>
    <name evidence="1" type="ORF">CYMTET_32176</name>
</gene>
<evidence type="ECO:0000313" key="2">
    <source>
        <dbReference type="Proteomes" id="UP001190700"/>
    </source>
</evidence>
<organism evidence="1 2">
    <name type="scientific">Cymbomonas tetramitiformis</name>
    <dbReference type="NCBI Taxonomy" id="36881"/>
    <lineage>
        <taxon>Eukaryota</taxon>
        <taxon>Viridiplantae</taxon>
        <taxon>Chlorophyta</taxon>
        <taxon>Pyramimonadophyceae</taxon>
        <taxon>Pyramimonadales</taxon>
        <taxon>Pyramimonadaceae</taxon>
        <taxon>Cymbomonas</taxon>
    </lineage>
</organism>
<dbReference type="CDD" id="cd09272">
    <property type="entry name" value="RNase_HI_RT_Ty1"/>
    <property type="match status" value="1"/>
</dbReference>
<accession>A0AAE0FFB2</accession>
<evidence type="ECO:0000313" key="1">
    <source>
        <dbReference type="EMBL" id="KAK3258802.1"/>
    </source>
</evidence>
<dbReference type="EMBL" id="LGRX02019259">
    <property type="protein sequence ID" value="KAK3258802.1"/>
    <property type="molecule type" value="Genomic_DNA"/>
</dbReference>
<protein>
    <recommendedName>
        <fullName evidence="3">Copia protein</fullName>
    </recommendedName>
</protein>
<comment type="caution">
    <text evidence="1">The sequence shown here is derived from an EMBL/GenBank/DDBJ whole genome shotgun (WGS) entry which is preliminary data.</text>
</comment>
<reference evidence="1 2" key="1">
    <citation type="journal article" date="2015" name="Genome Biol. Evol.">
        <title>Comparative Genomics of a Bacterivorous Green Alga Reveals Evolutionary Causalities and Consequences of Phago-Mixotrophic Mode of Nutrition.</title>
        <authorList>
            <person name="Burns J.A."/>
            <person name="Paasch A."/>
            <person name="Narechania A."/>
            <person name="Kim E."/>
        </authorList>
    </citation>
    <scope>NUCLEOTIDE SEQUENCE [LARGE SCALE GENOMIC DNA]</scope>
    <source>
        <strain evidence="1 2">PLY_AMNH</strain>
    </source>
</reference>
<keyword evidence="2" id="KW-1185">Reference proteome</keyword>
<dbReference type="PANTHER" id="PTHR11439:SF511">
    <property type="match status" value="1"/>
</dbReference>
<evidence type="ECO:0008006" key="3">
    <source>
        <dbReference type="Google" id="ProtNLM"/>
    </source>
</evidence>